<dbReference type="RefSeq" id="XP_001228779.1">
    <property type="nucleotide sequence ID" value="XM_001228778.1"/>
</dbReference>
<dbReference type="STRING" id="306901.Q2HBZ1"/>
<dbReference type="Gene3D" id="2.130.10.10">
    <property type="entry name" value="YVTN repeat-like/Quinoprotein amine dehydrogenase"/>
    <property type="match status" value="3"/>
</dbReference>
<gene>
    <name evidence="3" type="ORF">CHGG_02263</name>
</gene>
<dbReference type="PANTHER" id="PTHR10039">
    <property type="entry name" value="AMELOGENIN"/>
    <property type="match status" value="1"/>
</dbReference>
<protein>
    <recommendedName>
        <fullName evidence="2">NACHT domain-containing protein</fullName>
    </recommendedName>
</protein>
<proteinExistence type="predicted"/>
<dbReference type="Pfam" id="PF24883">
    <property type="entry name" value="NPHP3_N"/>
    <property type="match status" value="1"/>
</dbReference>
<dbReference type="HOGENOM" id="CLU_000288_6_16_1"/>
<dbReference type="InterPro" id="IPR015943">
    <property type="entry name" value="WD40/YVTN_repeat-like_dom_sf"/>
</dbReference>
<dbReference type="PANTHER" id="PTHR10039:SF14">
    <property type="entry name" value="NACHT DOMAIN-CONTAINING PROTEIN"/>
    <property type="match status" value="1"/>
</dbReference>
<evidence type="ECO:0000256" key="1">
    <source>
        <dbReference type="ARBA" id="ARBA00022737"/>
    </source>
</evidence>
<dbReference type="InterPro" id="IPR011047">
    <property type="entry name" value="Quinoprotein_ADH-like_sf"/>
</dbReference>
<dbReference type="PROSITE" id="PS50837">
    <property type="entry name" value="NACHT"/>
    <property type="match status" value="1"/>
</dbReference>
<dbReference type="EMBL" id="CH408030">
    <property type="protein sequence ID" value="EAQ90328.1"/>
    <property type="molecule type" value="Genomic_DNA"/>
</dbReference>
<dbReference type="InterPro" id="IPR027417">
    <property type="entry name" value="P-loop_NTPase"/>
</dbReference>
<dbReference type="Proteomes" id="UP000001056">
    <property type="component" value="Unassembled WGS sequence"/>
</dbReference>
<reference evidence="4" key="1">
    <citation type="journal article" date="2015" name="Genome Announc.">
        <title>Draft genome sequence of the cellulolytic fungus Chaetomium globosum.</title>
        <authorList>
            <person name="Cuomo C.A."/>
            <person name="Untereiner W.A."/>
            <person name="Ma L.-J."/>
            <person name="Grabherr M."/>
            <person name="Birren B.W."/>
        </authorList>
    </citation>
    <scope>NUCLEOTIDE SEQUENCE [LARGE SCALE GENOMIC DNA]</scope>
    <source>
        <strain evidence="4">ATCC 6205 / CBS 148.51 / DSM 1962 / NBRC 6347 / NRRL 1970</strain>
    </source>
</reference>
<organism evidence="3 4">
    <name type="scientific">Chaetomium globosum (strain ATCC 6205 / CBS 148.51 / DSM 1962 / NBRC 6347 / NRRL 1970)</name>
    <name type="common">Soil fungus</name>
    <dbReference type="NCBI Taxonomy" id="306901"/>
    <lineage>
        <taxon>Eukaryota</taxon>
        <taxon>Fungi</taxon>
        <taxon>Dikarya</taxon>
        <taxon>Ascomycota</taxon>
        <taxon>Pezizomycotina</taxon>
        <taxon>Sordariomycetes</taxon>
        <taxon>Sordariomycetidae</taxon>
        <taxon>Sordariales</taxon>
        <taxon>Chaetomiaceae</taxon>
        <taxon>Chaetomium</taxon>
    </lineage>
</organism>
<dbReference type="Gene3D" id="3.40.50.300">
    <property type="entry name" value="P-loop containing nucleotide triphosphate hydrolases"/>
    <property type="match status" value="1"/>
</dbReference>
<name>Q2HBZ1_CHAGB</name>
<keyword evidence="1" id="KW-0677">Repeat</keyword>
<dbReference type="GeneID" id="4388705"/>
<dbReference type="InterPro" id="IPR001680">
    <property type="entry name" value="WD40_rpt"/>
</dbReference>
<accession>Q2HBZ1</accession>
<keyword evidence="4" id="KW-1185">Reference proteome</keyword>
<dbReference type="InParanoid" id="Q2HBZ1"/>
<evidence type="ECO:0000259" key="2">
    <source>
        <dbReference type="PROSITE" id="PS50837"/>
    </source>
</evidence>
<dbReference type="SUPFAM" id="SSF50998">
    <property type="entry name" value="Quinoprotein alcohol dehydrogenase-like"/>
    <property type="match status" value="2"/>
</dbReference>
<sequence length="1261" mass="139872">MAGPYGNPATGSLESYATGNSVTGSGLQINAPIGELRQYINATESKEAQWLRQLFVTDPRHDKQHLEEAKGGIVLAACDWIVRPPTFQTWRDDTDARLLWINGGPGTGKTMLFCYIVDHLAKKLGNEDRLAYFFCGAGSPEASTASVVLRALAYMLITRSKTPDRKLLEFVGEECDTTGDKALEGPGSWYRLEKIFRRILEDASQPEKGGTIYLCVDALNDCTENLHSLLKFIVGAANSKDMCRVKWLLTSHRASDISRALNVGATATRHGMDLDDYPQERFRAWNAYVDFWAKTLADMQRLNVEAVRKRLRGKDRNVYSFQYTSLLVAKAQRATSPNDLVEILDKAERDVTGLYKQAAERIRHLDDKIQRGCLDALTAVATAYRPLHSSELCALSEIHSEVTKESMIRECEPFFVINKKKDAQITSQSARDFLRTQETLLVSSLESRHHQLFSRSLKIMTRVLRHDMCRLGHPGHPTADVTPEQRERLAGVGYACEYWIDHLLASGDRGLSPKNAEAVHKFLREKFLNWVEAKISNTERVVEIATDALSFIEFNAPSIMAYPLQVYASALVFAPTQSKMGELFTHQKPSWVTVGSGMERSRWSPWIRTLTPQARNVVVTKPAAFSPDGTWVTALLRSDNQGQGDPSSEVAVWDLRTGIRLWTFPGATDCVGFPPWSGRLAVIMGGDMRFWDLMQGCWDDNTIKNLSPVCAAFSADGIWLAAVADKPNDEVQIWDWERGDCVLKFGGTGSSSGAIHSIAFSFDGLWIATADSKGMSVWSHESGNCLWRNDTVTTTIAFSPSPKDLVVSAKYGMLTAWDWRTNQEVRKLVVKENPSLTENRNPVAISADGSRFAVAPASTVEVWNAITRRRHQTLGGHEKYVGSLAFSPDGDQLAVGGARGLKICLTGSAEVNNSQEQRDHKGKIKIIKFSDDRRKIVSVSVDVVLVWDAMNGRRISRIEPTVVPEDDNLLDAALSGDGSCLILIHRDLDPTVWDTESGHYSHTIPHPSALACVSSDSTRAALVSFSHTVNIWDLKDGRFDRDDIANSYTEGTGDVGYVVFSPVAHQIAVSGDGEITLWECLGRRQKKRQTMVNSGKATSLCFSSDGQLLLSSCEEEIRLWKVASGHCVQVVKGVNPSIGVVGFDALKTQILTNFGIMAFGKQPSSLELLRNDTATEKKWQRLGFGIDQDKSWVTWGSDRVLWLPPEYRPEGMAVLPTEPSKKLQASLIVLGCHSGRVVFLRFSGQKPPLELVSGKPIHETR</sequence>
<dbReference type="InterPro" id="IPR056884">
    <property type="entry name" value="NPHP3-like_N"/>
</dbReference>
<dbReference type="AlphaFoldDB" id="Q2HBZ1"/>
<evidence type="ECO:0000313" key="4">
    <source>
        <dbReference type="Proteomes" id="UP000001056"/>
    </source>
</evidence>
<dbReference type="eggNOG" id="KOG0272">
    <property type="taxonomic scope" value="Eukaryota"/>
</dbReference>
<dbReference type="Pfam" id="PF00400">
    <property type="entry name" value="WD40"/>
    <property type="match status" value="3"/>
</dbReference>
<dbReference type="VEuPathDB" id="FungiDB:CHGG_02263"/>
<dbReference type="SMART" id="SM00320">
    <property type="entry name" value="WD40"/>
    <property type="match status" value="7"/>
</dbReference>
<evidence type="ECO:0000313" key="3">
    <source>
        <dbReference type="EMBL" id="EAQ90328.1"/>
    </source>
</evidence>
<feature type="domain" description="NACHT" evidence="2">
    <location>
        <begin position="97"/>
        <end position="251"/>
    </location>
</feature>
<dbReference type="OrthoDB" id="538223at2759"/>
<dbReference type="InterPro" id="IPR007111">
    <property type="entry name" value="NACHT_NTPase"/>
</dbReference>